<dbReference type="GO" id="GO:0016787">
    <property type="term" value="F:hydrolase activity"/>
    <property type="evidence" value="ECO:0007669"/>
    <property type="project" value="UniProtKB-KW"/>
</dbReference>
<dbReference type="EMBL" id="CP000108">
    <property type="protein sequence ID" value="ABB27750.1"/>
    <property type="molecule type" value="Genomic_DNA"/>
</dbReference>
<dbReference type="Pfam" id="PF00144">
    <property type="entry name" value="Beta-lactamase"/>
    <property type="match status" value="1"/>
</dbReference>
<dbReference type="AlphaFoldDB" id="Q3ATC5"/>
<keyword evidence="1" id="KW-0378">Hydrolase</keyword>
<name>Q3ATC5_CHLCH</name>
<evidence type="ECO:0000313" key="3">
    <source>
        <dbReference type="EMBL" id="ABB27750.1"/>
    </source>
</evidence>
<dbReference type="eggNOG" id="COG1680">
    <property type="taxonomic scope" value="Bacteria"/>
</dbReference>
<gene>
    <name evidence="3" type="ordered locus">Cag_0477</name>
</gene>
<proteinExistence type="predicted"/>
<feature type="domain" description="Beta-lactamase-related" evidence="2">
    <location>
        <begin position="37"/>
        <end position="361"/>
    </location>
</feature>
<sequence>MRSFLTTWRYRLVLVLLLCNTLLPWQTFAEQPRFAPLDALMQQAVRDSVFPGASIAVLHRDKVVFHKGFGRHTYQPSSTVVDTTTIYDLASLTKVVATTNMVMQLVERDSLKLHEPVATYLPTFAQRGKDRVTIEQLLRHTSGLRAHEHYGETCKTANGVFNTIYDDTLLSAPGSVTRYSDLGFMLLGKIIEQQTGASLAANFNQRFAKPLGMANTMFTPPTFLYDRIAPVEADNNWHLTTTRPLVHDQNCALLGGVAGHAGLFGTTNDLIGMVRMWMNEGKVDGKRYVKAATHRAFTKQENTARALGWDKRSAQGYSSAGTRFSMESYGHLGFTGTSIWIDPKQELAVILLSNRVYPSSENIKIRAFRPRLHNTVVECLAKDGK</sequence>
<dbReference type="SUPFAM" id="SSF56601">
    <property type="entry name" value="beta-lactamase/transpeptidase-like"/>
    <property type="match status" value="1"/>
</dbReference>
<reference evidence="3" key="1">
    <citation type="submission" date="2005-08" db="EMBL/GenBank/DDBJ databases">
        <title>Complete sequence of Chlorobium chlorochromatii CaD3.</title>
        <authorList>
            <person name="Copeland A."/>
            <person name="Lucas S."/>
            <person name="Lapidus A."/>
            <person name="Barry K."/>
            <person name="Detter J.C."/>
            <person name="Glavina T."/>
            <person name="Hammon N."/>
            <person name="Israni S."/>
            <person name="Pitluck S."/>
            <person name="Bryant D."/>
            <person name="Schmutz J."/>
            <person name="Larimer F."/>
            <person name="Land M."/>
            <person name="Kyrpides N."/>
            <person name="Ivanova N."/>
            <person name="Richardson P."/>
        </authorList>
    </citation>
    <scope>NUCLEOTIDE SEQUENCE [LARGE SCALE GENOMIC DNA]</scope>
    <source>
        <strain evidence="3">CaD3</strain>
    </source>
</reference>
<dbReference type="PANTHER" id="PTHR43283:SF11">
    <property type="entry name" value="BETA-LACTAMASE-RELATED DOMAIN-CONTAINING PROTEIN"/>
    <property type="match status" value="1"/>
</dbReference>
<dbReference type="HOGENOM" id="CLU_020027_1_1_10"/>
<protein>
    <submittedName>
        <fullName evidence="3">D-alanyl-D-alanine carboxypeptidease, putative</fullName>
    </submittedName>
</protein>
<dbReference type="InterPro" id="IPR012338">
    <property type="entry name" value="Beta-lactam/transpept-like"/>
</dbReference>
<dbReference type="InterPro" id="IPR001466">
    <property type="entry name" value="Beta-lactam-related"/>
</dbReference>
<dbReference type="OrthoDB" id="9805821at2"/>
<accession>Q3ATC5</accession>
<dbReference type="KEGG" id="cch:Cag_0477"/>
<dbReference type="InterPro" id="IPR050789">
    <property type="entry name" value="Diverse_Enzym_Activities"/>
</dbReference>
<evidence type="ECO:0000259" key="2">
    <source>
        <dbReference type="Pfam" id="PF00144"/>
    </source>
</evidence>
<organism evidence="3">
    <name type="scientific">Chlorobium chlorochromatii (strain CaD3)</name>
    <dbReference type="NCBI Taxonomy" id="340177"/>
    <lineage>
        <taxon>Bacteria</taxon>
        <taxon>Pseudomonadati</taxon>
        <taxon>Chlorobiota</taxon>
        <taxon>Chlorobiia</taxon>
        <taxon>Chlorobiales</taxon>
        <taxon>Chlorobiaceae</taxon>
        <taxon>Chlorobium/Pelodictyon group</taxon>
        <taxon>Chlorobium</taxon>
    </lineage>
</organism>
<dbReference type="Gene3D" id="3.40.710.10">
    <property type="entry name" value="DD-peptidase/beta-lactamase superfamily"/>
    <property type="match status" value="1"/>
</dbReference>
<evidence type="ECO:0000256" key="1">
    <source>
        <dbReference type="ARBA" id="ARBA00022801"/>
    </source>
</evidence>
<dbReference type="STRING" id="340177.Cag_0477"/>
<dbReference type="PANTHER" id="PTHR43283">
    <property type="entry name" value="BETA-LACTAMASE-RELATED"/>
    <property type="match status" value="1"/>
</dbReference>